<feature type="non-terminal residue" evidence="1">
    <location>
        <position position="62"/>
    </location>
</feature>
<dbReference type="Pfam" id="PF06252">
    <property type="entry name" value="GemA"/>
    <property type="match status" value="1"/>
</dbReference>
<dbReference type="AlphaFoldDB" id="A0A084YZR3"/>
<keyword evidence="2" id="KW-1185">Reference proteome</keyword>
<accession>A0A084YZR3</accession>
<proteinExistence type="predicted"/>
<dbReference type="InterPro" id="IPR009363">
    <property type="entry name" value="Phage_Mu_Gp16"/>
</dbReference>
<name>A0A084YZR3_9ENTR</name>
<reference evidence="2" key="1">
    <citation type="submission" date="2014-05" db="EMBL/GenBank/DDBJ databases">
        <title>ATOL: Assembling a taxonomically balanced genome-scale reconstruction of the evolutionary history of the Enterobacteriaceae.</title>
        <authorList>
            <person name="Plunkett G. III"/>
            <person name="Neeno-Eckwall E.C."/>
            <person name="Glasner J.D."/>
            <person name="Perna N.T."/>
        </authorList>
    </citation>
    <scope>NUCLEOTIDE SEQUENCE [LARGE SCALE GENOMIC DNA]</scope>
    <source>
        <strain evidence="2">ATCC 49490</strain>
    </source>
</reference>
<protein>
    <recommendedName>
        <fullName evidence="3">Regulatory protein GemA</fullName>
    </recommendedName>
</protein>
<dbReference type="eggNOG" id="COG4382">
    <property type="taxonomic scope" value="Bacteria"/>
</dbReference>
<dbReference type="Proteomes" id="UP000028630">
    <property type="component" value="Unassembled WGS sequence"/>
</dbReference>
<organism evidence="1 2">
    <name type="scientific">Trabulsiella guamensis ATCC 49490</name>
    <dbReference type="NCBI Taxonomy" id="1005994"/>
    <lineage>
        <taxon>Bacteria</taxon>
        <taxon>Pseudomonadati</taxon>
        <taxon>Pseudomonadota</taxon>
        <taxon>Gammaproteobacteria</taxon>
        <taxon>Enterobacterales</taxon>
        <taxon>Enterobacteriaceae</taxon>
        <taxon>Trabulsiella</taxon>
    </lineage>
</organism>
<evidence type="ECO:0008006" key="3">
    <source>
        <dbReference type="Google" id="ProtNLM"/>
    </source>
</evidence>
<dbReference type="RefSeq" id="WP_038164035.1">
    <property type="nucleotide sequence ID" value="NZ_JMTB01000253.1"/>
</dbReference>
<dbReference type="EMBL" id="JMTB01000253">
    <property type="protein sequence ID" value="KFB90707.1"/>
    <property type="molecule type" value="Genomic_DNA"/>
</dbReference>
<evidence type="ECO:0000313" key="1">
    <source>
        <dbReference type="EMBL" id="KFB90707.1"/>
    </source>
</evidence>
<sequence>MSRSSLIKLIHVASRRLQLDDDTYRSLLMNITGKQSCRDLRVGQLETVLKALEDKGFKRTRP</sequence>
<gene>
    <name evidence="1" type="ORF">GTGU_04811</name>
</gene>
<dbReference type="OrthoDB" id="7360086at2"/>
<comment type="caution">
    <text evidence="1">The sequence shown here is derived from an EMBL/GenBank/DDBJ whole genome shotgun (WGS) entry which is preliminary data.</text>
</comment>
<evidence type="ECO:0000313" key="2">
    <source>
        <dbReference type="Proteomes" id="UP000028630"/>
    </source>
</evidence>